<reference evidence="8" key="1">
    <citation type="journal article" date="2023" name="PLoS Negl. Trop. Dis.">
        <title>A genome sequence for Biomphalaria pfeifferi, the major vector snail for the human-infecting parasite Schistosoma mansoni.</title>
        <authorList>
            <person name="Bu L."/>
            <person name="Lu L."/>
            <person name="Laidemitt M.R."/>
            <person name="Zhang S.M."/>
            <person name="Mutuku M."/>
            <person name="Mkoji G."/>
            <person name="Steinauer M."/>
            <person name="Loker E.S."/>
        </authorList>
    </citation>
    <scope>NUCLEOTIDE SEQUENCE</scope>
    <source>
        <strain evidence="8">KasaAsao</strain>
    </source>
</reference>
<dbReference type="GO" id="GO:0016020">
    <property type="term" value="C:membrane"/>
    <property type="evidence" value="ECO:0007669"/>
    <property type="project" value="UniProtKB-SubCell"/>
</dbReference>
<keyword evidence="9" id="KW-1185">Reference proteome</keyword>
<evidence type="ECO:0000313" key="8">
    <source>
        <dbReference type="EMBL" id="KAK0058182.1"/>
    </source>
</evidence>
<evidence type="ECO:0000313" key="9">
    <source>
        <dbReference type="Proteomes" id="UP001233172"/>
    </source>
</evidence>
<feature type="domain" description="SLC26A/SulP transporter" evidence="7">
    <location>
        <begin position="113"/>
        <end position="261"/>
    </location>
</feature>
<organism evidence="8 9">
    <name type="scientific">Biomphalaria pfeifferi</name>
    <name type="common">Bloodfluke planorb</name>
    <name type="synonym">Freshwater snail</name>
    <dbReference type="NCBI Taxonomy" id="112525"/>
    <lineage>
        <taxon>Eukaryota</taxon>
        <taxon>Metazoa</taxon>
        <taxon>Spiralia</taxon>
        <taxon>Lophotrochozoa</taxon>
        <taxon>Mollusca</taxon>
        <taxon>Gastropoda</taxon>
        <taxon>Heterobranchia</taxon>
        <taxon>Euthyneura</taxon>
        <taxon>Panpulmonata</taxon>
        <taxon>Hygrophila</taxon>
        <taxon>Lymnaeoidea</taxon>
        <taxon>Planorbidae</taxon>
        <taxon>Biomphalaria</taxon>
    </lineage>
</organism>
<evidence type="ECO:0000256" key="4">
    <source>
        <dbReference type="ARBA" id="ARBA00023136"/>
    </source>
</evidence>
<feature type="transmembrane region" description="Helical" evidence="6">
    <location>
        <begin position="112"/>
        <end position="136"/>
    </location>
</feature>
<dbReference type="AlphaFoldDB" id="A0AAD8BP04"/>
<dbReference type="Proteomes" id="UP001233172">
    <property type="component" value="Unassembled WGS sequence"/>
</dbReference>
<evidence type="ECO:0000259" key="7">
    <source>
        <dbReference type="Pfam" id="PF00916"/>
    </source>
</evidence>
<dbReference type="PANTHER" id="PTHR11814">
    <property type="entry name" value="SULFATE TRANSPORTER"/>
    <property type="match status" value="1"/>
</dbReference>
<keyword evidence="4 6" id="KW-0472">Membrane</keyword>
<keyword evidence="2 6" id="KW-0812">Transmembrane</keyword>
<feature type="transmembrane region" description="Helical" evidence="6">
    <location>
        <begin position="166"/>
        <end position="184"/>
    </location>
</feature>
<accession>A0AAD8BP04</accession>
<evidence type="ECO:0000256" key="1">
    <source>
        <dbReference type="ARBA" id="ARBA00004141"/>
    </source>
</evidence>
<feature type="transmembrane region" description="Helical" evidence="6">
    <location>
        <begin position="143"/>
        <end position="160"/>
    </location>
</feature>
<keyword evidence="3 6" id="KW-1133">Transmembrane helix</keyword>
<dbReference type="GO" id="GO:0055085">
    <property type="term" value="P:transmembrane transport"/>
    <property type="evidence" value="ECO:0007669"/>
    <property type="project" value="InterPro"/>
</dbReference>
<reference evidence="8" key="2">
    <citation type="submission" date="2023-04" db="EMBL/GenBank/DDBJ databases">
        <authorList>
            <person name="Bu L."/>
            <person name="Lu L."/>
            <person name="Laidemitt M.R."/>
            <person name="Zhang S.M."/>
            <person name="Mutuku M."/>
            <person name="Mkoji G."/>
            <person name="Steinauer M."/>
            <person name="Loker E.S."/>
        </authorList>
    </citation>
    <scope>NUCLEOTIDE SEQUENCE</scope>
    <source>
        <strain evidence="8">KasaAsao</strain>
        <tissue evidence="8">Whole Snail</tissue>
    </source>
</reference>
<evidence type="ECO:0000256" key="5">
    <source>
        <dbReference type="SAM" id="MobiDB-lite"/>
    </source>
</evidence>
<dbReference type="InterPro" id="IPR011547">
    <property type="entry name" value="SLC26A/SulP_dom"/>
</dbReference>
<sequence length="299" mass="32027">MDVAPCVSEHSQNGRTDESEVKKPGDVEAIPRLDIKTPICWMDGSAYSINLSSGTGTMALSHEIGPYDDLVPFQVSLKERVKDGCRSCFSLDTLKKLFPIIVWLPDYNFLKLAFDLVAGITVGVTIIPQALAFAGIAGLAPQYGLYSGIICCFVYVLMGSAKDITLGPSAITSLLTAAFATSLSPKLPNGDTDPTMAIMLTLTTGLIHIFMGVCQLGIMVSFISFPVINAFSSAAAVTIAVSQLGLLTSRTMATSSDDVPECLKDHTYTISTLWADINNIGIHSIFNLCLEMQEKGMHS</sequence>
<dbReference type="EMBL" id="JASAOG010000050">
    <property type="protein sequence ID" value="KAK0058182.1"/>
    <property type="molecule type" value="Genomic_DNA"/>
</dbReference>
<protein>
    <submittedName>
        <fullName evidence="8">Sodium-independent sulfate anion transporter</fullName>
    </submittedName>
</protein>
<name>A0AAD8BP04_BIOPF</name>
<feature type="transmembrane region" description="Helical" evidence="6">
    <location>
        <begin position="228"/>
        <end position="247"/>
    </location>
</feature>
<comment type="subcellular location">
    <subcellularLocation>
        <location evidence="1">Membrane</location>
        <topology evidence="1">Multi-pass membrane protein</topology>
    </subcellularLocation>
</comment>
<feature type="region of interest" description="Disordered" evidence="5">
    <location>
        <begin position="1"/>
        <end position="23"/>
    </location>
</feature>
<feature type="transmembrane region" description="Helical" evidence="6">
    <location>
        <begin position="196"/>
        <end position="222"/>
    </location>
</feature>
<evidence type="ECO:0000256" key="6">
    <source>
        <dbReference type="SAM" id="Phobius"/>
    </source>
</evidence>
<proteinExistence type="predicted"/>
<dbReference type="InterPro" id="IPR001902">
    <property type="entry name" value="SLC26A/SulP_fam"/>
</dbReference>
<evidence type="ECO:0000256" key="2">
    <source>
        <dbReference type="ARBA" id="ARBA00022692"/>
    </source>
</evidence>
<evidence type="ECO:0000256" key="3">
    <source>
        <dbReference type="ARBA" id="ARBA00022989"/>
    </source>
</evidence>
<comment type="caution">
    <text evidence="8">The sequence shown here is derived from an EMBL/GenBank/DDBJ whole genome shotgun (WGS) entry which is preliminary data.</text>
</comment>
<gene>
    <name evidence="8" type="ORF">Bpfe_012506</name>
</gene>
<dbReference type="Pfam" id="PF00916">
    <property type="entry name" value="Sulfate_transp"/>
    <property type="match status" value="1"/>
</dbReference>